<dbReference type="InterPro" id="IPR001810">
    <property type="entry name" value="F-box_dom"/>
</dbReference>
<dbReference type="AlphaFoldDB" id="A0A1M2VDK1"/>
<feature type="domain" description="F-box" evidence="1">
    <location>
        <begin position="48"/>
        <end position="93"/>
    </location>
</feature>
<protein>
    <recommendedName>
        <fullName evidence="1">F-box domain-containing protein</fullName>
    </recommendedName>
</protein>
<reference evidence="2 3" key="1">
    <citation type="submission" date="2016-10" db="EMBL/GenBank/DDBJ databases">
        <title>Genome sequence of the basidiomycete white-rot fungus Trametes pubescens.</title>
        <authorList>
            <person name="Makela M.R."/>
            <person name="Granchi Z."/>
            <person name="Peng M."/>
            <person name="De Vries R.P."/>
            <person name="Grigoriev I."/>
            <person name="Riley R."/>
            <person name="Hilden K."/>
        </authorList>
    </citation>
    <scope>NUCLEOTIDE SEQUENCE [LARGE SCALE GENOMIC DNA]</scope>
    <source>
        <strain evidence="2 3">FBCC735</strain>
    </source>
</reference>
<sequence>MADPWRFPPGATIIDTEPDSVGPLVVGFGLASLHAVGLALARLTQRPPQNKPWLPDDILYEVFSHLDPADAAQAGLVCAQWHRNAAQASYREVSLHTSSPFSRSLARTLMNNPRLRRYVRHLTVVHCAPLPQEHLYEWIYLLPPFSLKTFRVFALPEPTEKLRSAIVVGTAPITEIALFGYQYSKEVLLNSISSADNPARRQWLIRMLGEGWQLDQLKPYRTHLQAVSAELAYPVALQRFSEVIGVIAESPATFHVEVTVTDARGVSRERIDALVEAAGKYIPATSCITVNLVHQHLPTGEASASEDEPSEPSGQAPQFVREDELVENMHQLAPSRCMCTSPPADQAIPSSAFMRVFVGFTSELLTDETVKRVVDWIWQDTMPDGRPLNVASFRVAHYGRHRFPEPSFNMSFRGVYTESYQYLHSPFVE</sequence>
<dbReference type="Gene3D" id="1.20.1280.50">
    <property type="match status" value="1"/>
</dbReference>
<proteinExistence type="predicted"/>
<name>A0A1M2VDK1_TRAPU</name>
<accession>A0A1M2VDK1</accession>
<evidence type="ECO:0000259" key="1">
    <source>
        <dbReference type="PROSITE" id="PS50181"/>
    </source>
</evidence>
<keyword evidence="3" id="KW-1185">Reference proteome</keyword>
<evidence type="ECO:0000313" key="2">
    <source>
        <dbReference type="EMBL" id="OJT05617.1"/>
    </source>
</evidence>
<dbReference type="Proteomes" id="UP000184267">
    <property type="component" value="Unassembled WGS sequence"/>
</dbReference>
<organism evidence="2 3">
    <name type="scientific">Trametes pubescens</name>
    <name type="common">White-rot fungus</name>
    <dbReference type="NCBI Taxonomy" id="154538"/>
    <lineage>
        <taxon>Eukaryota</taxon>
        <taxon>Fungi</taxon>
        <taxon>Dikarya</taxon>
        <taxon>Basidiomycota</taxon>
        <taxon>Agaricomycotina</taxon>
        <taxon>Agaricomycetes</taxon>
        <taxon>Polyporales</taxon>
        <taxon>Polyporaceae</taxon>
        <taxon>Trametes</taxon>
    </lineage>
</organism>
<dbReference type="EMBL" id="MNAD01001415">
    <property type="protein sequence ID" value="OJT05617.1"/>
    <property type="molecule type" value="Genomic_DNA"/>
</dbReference>
<dbReference type="SUPFAM" id="SSF81383">
    <property type="entry name" value="F-box domain"/>
    <property type="match status" value="1"/>
</dbReference>
<gene>
    <name evidence="2" type="ORF">TRAPUB_3540</name>
</gene>
<dbReference type="PROSITE" id="PS50181">
    <property type="entry name" value="FBOX"/>
    <property type="match status" value="1"/>
</dbReference>
<evidence type="ECO:0000313" key="3">
    <source>
        <dbReference type="Proteomes" id="UP000184267"/>
    </source>
</evidence>
<dbReference type="OMA" id="WIYLLPP"/>
<comment type="caution">
    <text evidence="2">The sequence shown here is derived from an EMBL/GenBank/DDBJ whole genome shotgun (WGS) entry which is preliminary data.</text>
</comment>
<dbReference type="Pfam" id="PF12937">
    <property type="entry name" value="F-box-like"/>
    <property type="match status" value="1"/>
</dbReference>
<dbReference type="InterPro" id="IPR036047">
    <property type="entry name" value="F-box-like_dom_sf"/>
</dbReference>
<dbReference type="OrthoDB" id="2749750at2759"/>